<organism evidence="2 3">
    <name type="scientific">Mucor circinelloides f. lusitanicus</name>
    <name type="common">Mucor racemosus var. lusitanicus</name>
    <dbReference type="NCBI Taxonomy" id="29924"/>
    <lineage>
        <taxon>Eukaryota</taxon>
        <taxon>Fungi</taxon>
        <taxon>Fungi incertae sedis</taxon>
        <taxon>Mucoromycota</taxon>
        <taxon>Mucoromycotina</taxon>
        <taxon>Mucoromycetes</taxon>
        <taxon>Mucorales</taxon>
        <taxon>Mucorineae</taxon>
        <taxon>Mucoraceae</taxon>
        <taxon>Mucor</taxon>
    </lineage>
</organism>
<accession>A0A8H4BFN2</accession>
<feature type="compositionally biased region" description="Basic residues" evidence="1">
    <location>
        <begin position="558"/>
        <end position="567"/>
    </location>
</feature>
<gene>
    <name evidence="2" type="ORF">FB192DRAFT_1344124</name>
</gene>
<protein>
    <recommendedName>
        <fullName evidence="4">F-box domain-containing protein</fullName>
    </recommendedName>
</protein>
<dbReference type="SUPFAM" id="SSF52047">
    <property type="entry name" value="RNI-like"/>
    <property type="match status" value="1"/>
</dbReference>
<comment type="caution">
    <text evidence="2">The sequence shown here is derived from an EMBL/GenBank/DDBJ whole genome shotgun (WGS) entry which is preliminary data.</text>
</comment>
<name>A0A8H4BFN2_MUCCL</name>
<evidence type="ECO:0000313" key="2">
    <source>
        <dbReference type="EMBL" id="KAF1801280.1"/>
    </source>
</evidence>
<dbReference type="PANTHER" id="PTHR31639:SF256">
    <property type="entry name" value="OS07G0242900 PROTEIN"/>
    <property type="match status" value="1"/>
</dbReference>
<dbReference type="EMBL" id="JAAECE010000005">
    <property type="protein sequence ID" value="KAF1801280.1"/>
    <property type="molecule type" value="Genomic_DNA"/>
</dbReference>
<dbReference type="InterPro" id="IPR032675">
    <property type="entry name" value="LRR_dom_sf"/>
</dbReference>
<dbReference type="PANTHER" id="PTHR31639">
    <property type="entry name" value="F-BOX PROTEIN-LIKE"/>
    <property type="match status" value="1"/>
</dbReference>
<dbReference type="AlphaFoldDB" id="A0A8H4BFN2"/>
<feature type="region of interest" description="Disordered" evidence="1">
    <location>
        <begin position="537"/>
        <end position="567"/>
    </location>
</feature>
<dbReference type="Proteomes" id="UP000469890">
    <property type="component" value="Unassembled WGS sequence"/>
</dbReference>
<evidence type="ECO:0008006" key="4">
    <source>
        <dbReference type="Google" id="ProtNLM"/>
    </source>
</evidence>
<proteinExistence type="predicted"/>
<feature type="compositionally biased region" description="Polar residues" evidence="1">
    <location>
        <begin position="537"/>
        <end position="546"/>
    </location>
</feature>
<reference evidence="2 3" key="1">
    <citation type="submission" date="2019-09" db="EMBL/GenBank/DDBJ databases">
        <authorList>
            <consortium name="DOE Joint Genome Institute"/>
            <person name="Mondo S.J."/>
            <person name="Navarro-Mendoza M.I."/>
            <person name="Perez-Arques C."/>
            <person name="Panchal S."/>
            <person name="Nicolas F.E."/>
            <person name="Ganguly P."/>
            <person name="Pangilinan J."/>
            <person name="Grigoriev I."/>
            <person name="Heitman J."/>
            <person name="Sanya K."/>
            <person name="Garre V."/>
        </authorList>
    </citation>
    <scope>NUCLEOTIDE SEQUENCE [LARGE SCALE GENOMIC DNA]</scope>
    <source>
        <strain evidence="2 3">MU402</strain>
    </source>
</reference>
<sequence>MKLPAEIIELIAGHLPNDEQYKCLTLSKAWFESVHRAMYKVIHIKNRHQFRRFFQIIPNKGHLVRQLFLANSESANKKVVGITSLELDQLATYCPYMEILEFDQKVWNYTKMPSTAATRWHDMRRLPAWTMDTMPSLPHMNCAKLTQLSLQGQLVSTLFDQQQQQQQQSFALIRLLSNIPHLQHLCLNSKQNKSHVIRVSLQDMESMHTAAPHLTHLELSGSFKLAMDYTSSSDVLDCMQHITPATRMRRLKLKATIPPQWIYYMARKYPHLHELDLEVLDATMTAFHHTTTYKKSASSSSSSHSHLLQPTIPSAKEIQSLFPMLLQCCPRLRKMQIDSATGKMYMTEAFFDTLATHTHLKEIKMKHSTYNLVSRDQFFDLLAARGKHVVTGLGTEVMGTDMHIAAIVDPLSRFTQLTELVLCCGHPYFDCDIRVVLSGCQQLLDLTIRSAHLMLSDLNEESQPIKQQHHPLASLHLSTVSFSAHVFGYLGQTCRAMKQLSFYECDQRDDAANQIHIHMPHNDFDLVLMNGIRLDSRQQQSTTAPSDGTMPTMAARVTARRHPRSRD</sequence>
<evidence type="ECO:0000313" key="3">
    <source>
        <dbReference type="Proteomes" id="UP000469890"/>
    </source>
</evidence>
<dbReference type="Gene3D" id="3.80.10.10">
    <property type="entry name" value="Ribonuclease Inhibitor"/>
    <property type="match status" value="1"/>
</dbReference>
<evidence type="ECO:0000256" key="1">
    <source>
        <dbReference type="SAM" id="MobiDB-lite"/>
    </source>
</evidence>